<accession>A0A8B7ZZP7</accession>
<protein>
    <submittedName>
        <fullName evidence="12">TAF5-like RNA polymerase II p300/CBP-associated factor-associated factor 65 kDa subunit 5L</fullName>
    </submittedName>
</protein>
<dbReference type="PANTHER" id="PTHR19879">
    <property type="entry name" value="TRANSCRIPTION INITIATION FACTOR TFIID"/>
    <property type="match status" value="1"/>
</dbReference>
<proteinExistence type="inferred from homology"/>
<feature type="repeat" description="WD" evidence="8">
    <location>
        <begin position="511"/>
        <end position="552"/>
    </location>
</feature>
<dbReference type="Pfam" id="PF04494">
    <property type="entry name" value="TFIID_NTD2"/>
    <property type="match status" value="1"/>
</dbReference>
<evidence type="ECO:0000256" key="6">
    <source>
        <dbReference type="ARBA" id="ARBA00023163"/>
    </source>
</evidence>
<dbReference type="InterPro" id="IPR037264">
    <property type="entry name" value="TFIID_NTD2_sf"/>
</dbReference>
<dbReference type="OrthoDB" id="10266330at2759"/>
<dbReference type="PRINTS" id="PR00320">
    <property type="entry name" value="GPROTEINBRPT"/>
</dbReference>
<name>A0A8B7ZZP7_ACAPL</name>
<dbReference type="AlphaFoldDB" id="A0A8B7ZZP7"/>
<dbReference type="Gene3D" id="2.130.10.10">
    <property type="entry name" value="YVTN repeat-like/Quinoprotein amine dehydrogenase"/>
    <property type="match status" value="2"/>
</dbReference>
<keyword evidence="4" id="KW-0677">Repeat</keyword>
<evidence type="ECO:0000256" key="4">
    <source>
        <dbReference type="ARBA" id="ARBA00022737"/>
    </source>
</evidence>
<feature type="domain" description="TFIID subunit TAF5 NTD2" evidence="10">
    <location>
        <begin position="70"/>
        <end position="200"/>
    </location>
</feature>
<dbReference type="GeneID" id="110989849"/>
<dbReference type="PROSITE" id="PS00678">
    <property type="entry name" value="WD_REPEATS_1"/>
    <property type="match status" value="3"/>
</dbReference>
<evidence type="ECO:0000256" key="2">
    <source>
        <dbReference type="ARBA" id="ARBA00009435"/>
    </source>
</evidence>
<evidence type="ECO:0000313" key="12">
    <source>
        <dbReference type="RefSeq" id="XP_022110205.1"/>
    </source>
</evidence>
<evidence type="ECO:0000256" key="5">
    <source>
        <dbReference type="ARBA" id="ARBA00023015"/>
    </source>
</evidence>
<evidence type="ECO:0000313" key="11">
    <source>
        <dbReference type="Proteomes" id="UP000694845"/>
    </source>
</evidence>
<dbReference type="CTD" id="27097"/>
<dbReference type="CDD" id="cd08044">
    <property type="entry name" value="TAF5_NTD2"/>
    <property type="match status" value="1"/>
</dbReference>
<dbReference type="SMART" id="SM00320">
    <property type="entry name" value="WD40"/>
    <property type="match status" value="6"/>
</dbReference>
<feature type="repeat" description="WD" evidence="8">
    <location>
        <begin position="427"/>
        <end position="468"/>
    </location>
</feature>
<feature type="compositionally biased region" description="Polar residues" evidence="9">
    <location>
        <begin position="211"/>
        <end position="236"/>
    </location>
</feature>
<sequence>MSNLKRINSEQVHSAVLSYLKRRQFIDANSDTYSKKHLRLTESVSLMATEAAVRRETGVLNVVSCTTCDSDPESYEQQYSRLKTFIEQTREPFKDDLQVLLYPLFVHLFLDMITNGHKSAAHSLYSKHHESFLDVSNQRELVQSLTGVVNSMDLLMNDHLTAFRDSKYVVPMRQEAVQFLLRYLQSQDNSMLLKVFNLHIQIDVRGLTNASHSVHTDNGSTPASAPVTPASSQPASSDGDEAANLTALKANMEKVSKGPPTLPSVLMYTFTNTYQGLSCASVSSDHSLLCGGFEDSSIHLWSLNSKKLQAAPHSVDVSRIRVAGDCVEGQMYGDSVSSENKVLRAHSGPVYGTCLLSDNRVLLSCSEDTTIRAWSLDTYTNMAIYRGHNYPVWGIESSPMGLYFATASKDNTARLWTVERTFPLRVFVGHLMDVDCVKFHPNCKYLATGSSDKTIRLWNIHDGKTVRLFNGHRGTVLALAVSPDGRYVASAGEDRRVKLWDIGSGSLVKELRGHTDCVYSLSFSPDSSALASGGIDNSLRFWDVRQNYSSSQSESGSSSELLGSFSIKSTCIHHVQFSKCNLLTLAGASTSSS</sequence>
<dbReference type="OMA" id="HLDMVHC"/>
<dbReference type="GO" id="GO:0016251">
    <property type="term" value="F:RNA polymerase II general transcription initiation factor activity"/>
    <property type="evidence" value="ECO:0007669"/>
    <property type="project" value="TreeGrafter"/>
</dbReference>
<dbReference type="Gene3D" id="1.25.40.500">
    <property type="entry name" value="TFIID subunit TAF5, NTD2 domain"/>
    <property type="match status" value="1"/>
</dbReference>
<feature type="repeat" description="WD" evidence="8">
    <location>
        <begin position="469"/>
        <end position="510"/>
    </location>
</feature>
<dbReference type="Pfam" id="PF00400">
    <property type="entry name" value="WD40"/>
    <property type="match status" value="6"/>
</dbReference>
<dbReference type="KEGG" id="aplc:110989849"/>
<evidence type="ECO:0000259" key="10">
    <source>
        <dbReference type="Pfam" id="PF04494"/>
    </source>
</evidence>
<dbReference type="CDD" id="cd00200">
    <property type="entry name" value="WD40"/>
    <property type="match status" value="1"/>
</dbReference>
<dbReference type="GO" id="GO:0006367">
    <property type="term" value="P:transcription initiation at RNA polymerase II promoter"/>
    <property type="evidence" value="ECO:0007669"/>
    <property type="project" value="TreeGrafter"/>
</dbReference>
<feature type="region of interest" description="Disordered" evidence="9">
    <location>
        <begin position="211"/>
        <end position="240"/>
    </location>
</feature>
<evidence type="ECO:0000256" key="3">
    <source>
        <dbReference type="ARBA" id="ARBA00022574"/>
    </source>
</evidence>
<keyword evidence="7" id="KW-0539">Nucleus</keyword>
<feature type="repeat" description="WD" evidence="8">
    <location>
        <begin position="385"/>
        <end position="426"/>
    </location>
</feature>
<dbReference type="InterPro" id="IPR020472">
    <property type="entry name" value="WD40_PAC1"/>
</dbReference>
<dbReference type="InterPro" id="IPR007582">
    <property type="entry name" value="TFIID_NTD2"/>
</dbReference>
<feature type="repeat" description="WD" evidence="8">
    <location>
        <begin position="343"/>
        <end position="384"/>
    </location>
</feature>
<dbReference type="InterPro" id="IPR015943">
    <property type="entry name" value="WD40/YVTN_repeat-like_dom_sf"/>
</dbReference>
<evidence type="ECO:0000256" key="9">
    <source>
        <dbReference type="SAM" id="MobiDB-lite"/>
    </source>
</evidence>
<keyword evidence="6" id="KW-0804">Transcription</keyword>
<dbReference type="GO" id="GO:0010468">
    <property type="term" value="P:regulation of gene expression"/>
    <property type="evidence" value="ECO:0007669"/>
    <property type="project" value="UniProtKB-ARBA"/>
</dbReference>
<dbReference type="SUPFAM" id="SSF160897">
    <property type="entry name" value="Taf5 N-terminal domain-like"/>
    <property type="match status" value="1"/>
</dbReference>
<dbReference type="PANTHER" id="PTHR19879:SF1">
    <property type="entry name" value="CANNONBALL-RELATED"/>
    <property type="match status" value="1"/>
</dbReference>
<dbReference type="PROSITE" id="PS50082">
    <property type="entry name" value="WD_REPEATS_2"/>
    <property type="match status" value="5"/>
</dbReference>
<dbReference type="InterPro" id="IPR001680">
    <property type="entry name" value="WD40_rpt"/>
</dbReference>
<reference evidence="12" key="1">
    <citation type="submission" date="2025-08" db="UniProtKB">
        <authorList>
            <consortium name="RefSeq"/>
        </authorList>
    </citation>
    <scope>IDENTIFICATION</scope>
</reference>
<evidence type="ECO:0000256" key="7">
    <source>
        <dbReference type="ARBA" id="ARBA00023242"/>
    </source>
</evidence>
<evidence type="ECO:0000256" key="8">
    <source>
        <dbReference type="PROSITE-ProRule" id="PRU00221"/>
    </source>
</evidence>
<dbReference type="FunFam" id="2.130.10.10:FF:000202">
    <property type="entry name" value="TAF5-like RNA polymerase II p300/CBP-associated factor-associated factor 65 kDa subunit 5L"/>
    <property type="match status" value="1"/>
</dbReference>
<dbReference type="InterPro" id="IPR036322">
    <property type="entry name" value="WD40_repeat_dom_sf"/>
</dbReference>
<gene>
    <name evidence="12" type="primary">LOC110989849</name>
</gene>
<comment type="subcellular location">
    <subcellularLocation>
        <location evidence="1">Nucleus</location>
    </subcellularLocation>
</comment>
<dbReference type="GO" id="GO:0005669">
    <property type="term" value="C:transcription factor TFIID complex"/>
    <property type="evidence" value="ECO:0007669"/>
    <property type="project" value="TreeGrafter"/>
</dbReference>
<dbReference type="RefSeq" id="XP_022110205.1">
    <property type="nucleotide sequence ID" value="XM_022254513.1"/>
</dbReference>
<comment type="similarity">
    <text evidence="2">Belongs to the WD repeat TAF5 family.</text>
</comment>
<keyword evidence="3 8" id="KW-0853">WD repeat</keyword>
<dbReference type="SUPFAM" id="SSF50978">
    <property type="entry name" value="WD40 repeat-like"/>
    <property type="match status" value="1"/>
</dbReference>
<keyword evidence="11" id="KW-1185">Reference proteome</keyword>
<dbReference type="PROSITE" id="PS50294">
    <property type="entry name" value="WD_REPEATS_REGION"/>
    <property type="match status" value="5"/>
</dbReference>
<keyword evidence="5" id="KW-0805">Transcription regulation</keyword>
<organism evidence="11 12">
    <name type="scientific">Acanthaster planci</name>
    <name type="common">Crown-of-thorns starfish</name>
    <dbReference type="NCBI Taxonomy" id="133434"/>
    <lineage>
        <taxon>Eukaryota</taxon>
        <taxon>Metazoa</taxon>
        <taxon>Echinodermata</taxon>
        <taxon>Eleutherozoa</taxon>
        <taxon>Asterozoa</taxon>
        <taxon>Asteroidea</taxon>
        <taxon>Valvatacea</taxon>
        <taxon>Valvatida</taxon>
        <taxon>Acanthasteridae</taxon>
        <taxon>Acanthaster</taxon>
    </lineage>
</organism>
<dbReference type="Proteomes" id="UP000694845">
    <property type="component" value="Unplaced"/>
</dbReference>
<evidence type="ECO:0000256" key="1">
    <source>
        <dbReference type="ARBA" id="ARBA00004123"/>
    </source>
</evidence>
<dbReference type="InterPro" id="IPR019775">
    <property type="entry name" value="WD40_repeat_CS"/>
</dbReference>